<feature type="region of interest" description="Disordered" evidence="5">
    <location>
        <begin position="175"/>
        <end position="393"/>
    </location>
</feature>
<feature type="coiled-coil region" evidence="4">
    <location>
        <begin position="1914"/>
        <end position="1954"/>
    </location>
</feature>
<dbReference type="GO" id="GO:0003677">
    <property type="term" value="F:DNA binding"/>
    <property type="evidence" value="ECO:0007669"/>
    <property type="project" value="InterPro"/>
</dbReference>
<keyword evidence="3" id="KW-0539">Nucleus</keyword>
<feature type="region of interest" description="Disordered" evidence="5">
    <location>
        <begin position="2246"/>
        <end position="2265"/>
    </location>
</feature>
<reference evidence="7" key="1">
    <citation type="journal article" date="2021" name="Proc. Natl. Acad. Sci. U.S.A.">
        <title>Three genomes in the algal genus Volvox reveal the fate of a haploid sex-determining region after a transition to homothallism.</title>
        <authorList>
            <person name="Yamamoto K."/>
            <person name="Hamaji T."/>
            <person name="Kawai-Toyooka H."/>
            <person name="Matsuzaki R."/>
            <person name="Takahashi F."/>
            <person name="Nishimura Y."/>
            <person name="Kawachi M."/>
            <person name="Noguchi H."/>
            <person name="Minakuchi Y."/>
            <person name="Umen J.G."/>
            <person name="Toyoda A."/>
            <person name="Nozaki H."/>
        </authorList>
    </citation>
    <scope>NUCLEOTIDE SEQUENCE</scope>
    <source>
        <strain evidence="7">NIES-3785</strain>
        <strain evidence="6">NIES-3786</strain>
    </source>
</reference>
<feature type="compositionally biased region" description="Low complexity" evidence="5">
    <location>
        <begin position="1074"/>
        <end position="1085"/>
    </location>
</feature>
<feature type="compositionally biased region" description="Pro residues" evidence="5">
    <location>
        <begin position="1021"/>
        <end position="1040"/>
    </location>
</feature>
<dbReference type="FunFam" id="1.10.10.60:FF:000007">
    <property type="entry name" value="Two-component response regulator"/>
    <property type="match status" value="1"/>
</dbReference>
<dbReference type="OrthoDB" id="553295at2759"/>
<feature type="compositionally biased region" description="Low complexity" evidence="5">
    <location>
        <begin position="1003"/>
        <end position="1020"/>
    </location>
</feature>
<dbReference type="Proteomes" id="UP000747110">
    <property type="component" value="Unassembled WGS sequence"/>
</dbReference>
<evidence type="ECO:0000313" key="6">
    <source>
        <dbReference type="EMBL" id="GIL90567.1"/>
    </source>
</evidence>
<feature type="region of interest" description="Disordered" evidence="5">
    <location>
        <begin position="1000"/>
        <end position="1112"/>
    </location>
</feature>
<dbReference type="GO" id="GO:0005634">
    <property type="term" value="C:nucleus"/>
    <property type="evidence" value="ECO:0007669"/>
    <property type="project" value="TreeGrafter"/>
</dbReference>
<feature type="compositionally biased region" description="Gly residues" evidence="5">
    <location>
        <begin position="968"/>
        <end position="977"/>
    </location>
</feature>
<dbReference type="Gene3D" id="1.10.10.60">
    <property type="entry name" value="Homeodomain-like"/>
    <property type="match status" value="1"/>
</dbReference>
<dbReference type="InterPro" id="IPR044841">
    <property type="entry name" value="LUX/BOA-like"/>
</dbReference>
<dbReference type="Proteomes" id="UP000722791">
    <property type="component" value="Unassembled WGS sequence"/>
</dbReference>
<feature type="region of interest" description="Disordered" evidence="5">
    <location>
        <begin position="957"/>
        <end position="986"/>
    </location>
</feature>
<keyword evidence="1" id="KW-0805">Transcription regulation</keyword>
<feature type="region of interest" description="Disordered" evidence="5">
    <location>
        <begin position="1188"/>
        <end position="1257"/>
    </location>
</feature>
<sequence length="2510" mass="252146">MQCDSSPWQDDEQAPAPRSAAPGLGTAAAGAGPSLLNSLELEAISQLQVQQQQQQAMLLLHLLQAQAQRQDGEDAATAAARAIIALLGPSLAMAAALRLSLPPALQLQLQQQQQQEQLGQHGQQPVGVIRECQLTGQRQVPPAGADAGGGATGTIAPSLLLSTAEADAAAAQVAGDRAGASGREVQTRGTADPPFNDGRRRGGGGGGGGGPRYPTSLAGAPDDGGSSPGRCWAPPESSDQDPAAERDFGRTSTAGSGAARFREVRRDERAPPAGPQPMLAQQQSGGTGKRQRQPSSPEPPRRLQLSSQQQPPGAPPPGEQLPGPPRSPRQPPRPLMQRQLPGPPPPPQRVPPSESGGDGSNSRDLSGDPHPQDQAQPQSKVNTLPGGGSGRGSGSIALPAAAAATVATPAWQATVGAVQAQAGNSALMSTGLQVLTSLMSPLGLSPALWAALAPAAAASAHPQQQQQQPLSQPLLADLLLPRAVSHIRDEALQQVETPSWLQPQQQQQAVLGPHFNRHHPDRGSDQRAHSRHLDPDPDQHDHSSEASGSGSGGRRNSRSVASGSGSGSAVMPRKCPGSGSGGGGSDAGRNAGGGDQGLNSSGNLVIVGRLDGSGGSQPSAPQRARLAEGSQCGGTIAALTPRSGAGGMDDGGGSGALPTHGSLLRPRPRQPCVAEGWMPRLACLGLQPPQEQRRDEHDGRLVCGDVAAGAAAADADADADGDSIMRDGYELQPPQIKVEEDDAAMKSALEFELTAPRQGQSPNRGELEGVTGNESQLLNAEEKNIPSRVLPLLAAASATAAEVPPPNSTRLSLVRLQRSTAECQPPHQAPPPQSQSALVAAVAPDIDGGRKQLPHCTTETQAPAQVVMAGVTGEAAADGGEGDGLDGDGGDGGGSSSGRGMPGFPEGARGGGEGGGEAGEAAPELPPPSLRGNAPPQHYAGAGCVGGQKRGLAEMAWRQSSGQFSPSRGGGCGGGAGSTDCREGGPKHRHLCSLGLKQQQPSAGNAGLWDGGAAAAATASPLPPPSPRNGPVAPPLPRPLSPATRHLPSAPVQYTHPPPHPYSQHQQQQHRLRQNLLPQQNSSSPREPTRDLYRPHHHAPRQRYNPIRSHSHTRYRLGEVKMKEGQAEAEHTGVSGAQDAAAAGPVRSPPFGAAQIRGSHFHVMRSAFAIAAAAEACSPEELMQEQECSRSSHCGDTDGGDGEGAGSGGGGSGGGSAGLDASGGDGDAEGGGSGGDGDGCGGGSGSGSGSGGNGSGASRVTAGVAASGISGGGGGGGPQQLLAASGKMKSSIADAVAAATLSFMVRPLSAASPGARSTARLNCTAGSGGGSCGGGLGPSGRNPGVFLTAALPPETAEADRGNATTTGTATATAVQLPNEHLRGRRATEGGIEGEREGVGPALVGASVGYMNQVAGGGDGVGASAAKVQLKQYHELQPTESGVLGPSFLAAAMAAAGAEGNPPIRSGAVAINVECNGGGGGGTAGASGWPHHENANTALAAAGSTGTGSGIAGGGAGGGGTAATGSGADGGGSGGGGGNGAARIVRRPRMLWTHELHSRFMAVVAQLGVETAVPKSILQLMSIDGMTRENVASHLQKYRLYLRRLAGVPPNSPIPPHLIDRVQLQAMRAHMLKHQQQMHQVIHAMRPELSGGGGGGGGGSSGTETGSAAASLALAPVLTSHPPTSNPAPPQLQQQAGAGMAAAAAAAGLNLGLLGGVQQLGLGLGLTAQLQLQLQLAALQGGGGGGGAAPGGSSSAPVMADLSGGNATFDAFAGNLAVQQQSPMPPPLPQQQQQQQQIQQQAVPRILINGGAAAASPAGPLGLVAGHDGGGGATASVLFAGAAGTGTAVGAPDDSLGGAGNVLAGGGNNTCLSAAAGVIALSTPQQEHHQPQPQPAPLSPSWQQQLQQWQAQQQLAALAALAQGQQQQQQQQEQQQQLRQQQQQLLLQLQLQQQQQQWQQLQQWQAQQQVAQGFVALQQQQQFLGAQPTSLLIPQLPSDPDLPERSSLMPPSAQLQQRFLSSAGLQPPQPLPSQPPRPEQQQQRLSAAGTPGGPGGATMATTAQQSDPDVLGAQAIAGTTGIPYRTYGCGLPALGLFGAPAPPSAGLLACSGGVGLGPFGSRFGLLGSCGGDESGAGGQSAALMPYGSAGGADPTTAMQQLYVVQQQQLQLHQLQQMQQMQQMHQAQANYLLQQQLQQQVQGSGVVCGGTLVSPFGPYAQGHLQGISAPATSGLCFPITAFSAATATAATAGPPPQQQQHQHEDLQLQPQAAALDSASWGPGETQSILPLTTANGSCSGGGGAIGMSGMPYAYGQHGAASPWALTAQPPPMQLSPLKLPHQAIDDAGAVNLAFRPDLSPPTLQLQQQQQLQPPRERERGRGEVAAADTAQQAGALLVQDPRSQGCLGGGRISGGGGGGSVADGAVSELPMPLQAGLFCLGEIRGLCVTAGCSLDRQELGGAATGVVHSSCVSDCGDAIVGGSQPPESLSSGFILSEIQLSQMSRLLNQQPQ</sequence>
<evidence type="ECO:0000256" key="1">
    <source>
        <dbReference type="ARBA" id="ARBA00023015"/>
    </source>
</evidence>
<evidence type="ECO:0000313" key="7">
    <source>
        <dbReference type="EMBL" id="GIM14585.1"/>
    </source>
</evidence>
<feature type="region of interest" description="Disordered" evidence="5">
    <location>
        <begin position="2351"/>
        <end position="2386"/>
    </location>
</feature>
<feature type="compositionally biased region" description="Gly residues" evidence="5">
    <location>
        <begin position="578"/>
        <end position="596"/>
    </location>
</feature>
<feature type="region of interest" description="Disordered" evidence="5">
    <location>
        <begin position="514"/>
        <end position="668"/>
    </location>
</feature>
<dbReference type="InterPro" id="IPR006447">
    <property type="entry name" value="Myb_dom_plants"/>
</dbReference>
<feature type="region of interest" description="Disordered" evidence="5">
    <location>
        <begin position="1"/>
        <end position="29"/>
    </location>
</feature>
<dbReference type="GO" id="GO:0003700">
    <property type="term" value="F:DNA-binding transcription factor activity"/>
    <property type="evidence" value="ECO:0007669"/>
    <property type="project" value="InterPro"/>
</dbReference>
<dbReference type="SUPFAM" id="SSF46689">
    <property type="entry name" value="Homeodomain-like"/>
    <property type="match status" value="1"/>
</dbReference>
<dbReference type="EMBL" id="BNCQ01000058">
    <property type="protein sequence ID" value="GIM14585.1"/>
    <property type="molecule type" value="Genomic_DNA"/>
</dbReference>
<evidence type="ECO:0000313" key="8">
    <source>
        <dbReference type="Proteomes" id="UP000722791"/>
    </source>
</evidence>
<dbReference type="PANTHER" id="PTHR31442">
    <property type="entry name" value="HOMEODOMAIN-LIKE SUPERFAMILY PROTEIN-RELATED"/>
    <property type="match status" value="1"/>
</dbReference>
<feature type="region of interest" description="Disordered" evidence="5">
    <location>
        <begin position="2022"/>
        <end position="2065"/>
    </location>
</feature>
<feature type="compositionally biased region" description="Pro residues" evidence="5">
    <location>
        <begin position="312"/>
        <end position="334"/>
    </location>
</feature>
<feature type="compositionally biased region" description="Gly residues" evidence="5">
    <location>
        <begin position="644"/>
        <end position="655"/>
    </location>
</feature>
<gene>
    <name evidence="6" type="ORF">Vretifemale_18199</name>
    <name evidence="7" type="ORF">Vretimale_17519</name>
</gene>
<feature type="compositionally biased region" description="Pro residues" evidence="5">
    <location>
        <begin position="341"/>
        <end position="350"/>
    </location>
</feature>
<feature type="compositionally biased region" description="Gly residues" evidence="5">
    <location>
        <begin position="1202"/>
        <end position="1255"/>
    </location>
</feature>
<feature type="region of interest" description="Disordered" evidence="5">
    <location>
        <begin position="1645"/>
        <end position="1665"/>
    </location>
</feature>
<evidence type="ECO:0000256" key="2">
    <source>
        <dbReference type="ARBA" id="ARBA00023163"/>
    </source>
</evidence>
<feature type="compositionally biased region" description="Low complexity" evidence="5">
    <location>
        <begin position="558"/>
        <end position="569"/>
    </location>
</feature>
<proteinExistence type="predicted"/>
<feature type="compositionally biased region" description="Basic and acidic residues" evidence="5">
    <location>
        <begin position="521"/>
        <end position="544"/>
    </location>
</feature>
<feature type="compositionally biased region" description="Pro residues" evidence="5">
    <location>
        <begin position="2026"/>
        <end position="2037"/>
    </location>
</feature>
<keyword evidence="2" id="KW-0804">Transcription</keyword>
<accession>A0A8J4GT57</accession>
<name>A0A8J4GT57_9CHLO</name>
<dbReference type="EMBL" id="BNCP01000057">
    <property type="protein sequence ID" value="GIL90567.1"/>
    <property type="molecule type" value="Genomic_DNA"/>
</dbReference>
<feature type="compositionally biased region" description="Gly residues" evidence="5">
    <location>
        <begin position="890"/>
        <end position="901"/>
    </location>
</feature>
<organism evidence="7 8">
    <name type="scientific">Volvox reticuliferus</name>
    <dbReference type="NCBI Taxonomy" id="1737510"/>
    <lineage>
        <taxon>Eukaryota</taxon>
        <taxon>Viridiplantae</taxon>
        <taxon>Chlorophyta</taxon>
        <taxon>core chlorophytes</taxon>
        <taxon>Chlorophyceae</taxon>
        <taxon>CS clade</taxon>
        <taxon>Chlamydomonadales</taxon>
        <taxon>Volvocaceae</taxon>
        <taxon>Volvox</taxon>
    </lineage>
</organism>
<evidence type="ECO:0000256" key="4">
    <source>
        <dbReference type="SAM" id="Coils"/>
    </source>
</evidence>
<evidence type="ECO:0000256" key="3">
    <source>
        <dbReference type="ARBA" id="ARBA00023242"/>
    </source>
</evidence>
<keyword evidence="4" id="KW-0175">Coiled coil</keyword>
<keyword evidence="9" id="KW-1185">Reference proteome</keyword>
<feature type="region of interest" description="Disordered" evidence="5">
    <location>
        <begin position="1991"/>
        <end position="2010"/>
    </location>
</feature>
<feature type="compositionally biased region" description="Low complexity" evidence="5">
    <location>
        <begin position="2358"/>
        <end position="2371"/>
    </location>
</feature>
<dbReference type="InterPro" id="IPR009057">
    <property type="entry name" value="Homeodomain-like_sf"/>
</dbReference>
<feature type="compositionally biased region" description="Gly residues" evidence="5">
    <location>
        <begin position="1649"/>
        <end position="1660"/>
    </location>
</feature>
<evidence type="ECO:0008006" key="10">
    <source>
        <dbReference type="Google" id="ProtNLM"/>
    </source>
</evidence>
<dbReference type="NCBIfam" id="TIGR01557">
    <property type="entry name" value="myb_SHAQKYF"/>
    <property type="match status" value="1"/>
</dbReference>
<protein>
    <recommendedName>
        <fullName evidence="10">HTH myb-type domain-containing protein</fullName>
    </recommendedName>
</protein>
<feature type="region of interest" description="Disordered" evidence="5">
    <location>
        <begin position="1124"/>
        <end position="1146"/>
    </location>
</feature>
<feature type="region of interest" description="Disordered" evidence="5">
    <location>
        <begin position="875"/>
        <end position="945"/>
    </location>
</feature>
<feature type="region of interest" description="Disordered" evidence="5">
    <location>
        <begin position="1883"/>
        <end position="1904"/>
    </location>
</feature>
<feature type="compositionally biased region" description="Polar residues" evidence="5">
    <location>
        <begin position="373"/>
        <end position="382"/>
    </location>
</feature>
<evidence type="ECO:0000313" key="9">
    <source>
        <dbReference type="Proteomes" id="UP000747110"/>
    </source>
</evidence>
<feature type="compositionally biased region" description="Basic and acidic residues" evidence="5">
    <location>
        <begin position="260"/>
        <end position="270"/>
    </location>
</feature>
<feature type="compositionally biased region" description="Gly residues" evidence="5">
    <location>
        <begin position="908"/>
        <end position="918"/>
    </location>
</feature>
<comment type="caution">
    <text evidence="7">The sequence shown here is derived from an EMBL/GenBank/DDBJ whole genome shotgun (WGS) entry which is preliminary data.</text>
</comment>
<feature type="compositionally biased region" description="Acidic residues" evidence="5">
    <location>
        <begin position="880"/>
        <end position="889"/>
    </location>
</feature>
<evidence type="ECO:0000256" key="5">
    <source>
        <dbReference type="SAM" id="MobiDB-lite"/>
    </source>
</evidence>
<feature type="compositionally biased region" description="Low complexity" evidence="5">
    <location>
        <begin position="302"/>
        <end position="311"/>
    </location>
</feature>
<dbReference type="PANTHER" id="PTHR31442:SF29">
    <property type="entry name" value="HOMEODOMAIN-LIKE SUPERFAMILY PROTEIN"/>
    <property type="match status" value="1"/>
</dbReference>
<feature type="compositionally biased region" description="Low complexity" evidence="5">
    <location>
        <begin position="19"/>
        <end position="29"/>
    </location>
</feature>
<feature type="compositionally biased region" description="Low complexity" evidence="5">
    <location>
        <begin position="2038"/>
        <end position="2048"/>
    </location>
</feature>